<evidence type="ECO:0000313" key="2">
    <source>
        <dbReference type="Proteomes" id="UP000579153"/>
    </source>
</evidence>
<name>A0A7W9GEI5_9ACTN</name>
<dbReference type="Proteomes" id="UP000579153">
    <property type="component" value="Unassembled WGS sequence"/>
</dbReference>
<dbReference type="RefSeq" id="WP_221519847.1">
    <property type="nucleotide sequence ID" value="NZ_JACHMB010000001.1"/>
</dbReference>
<dbReference type="AlphaFoldDB" id="A0A7W9GEI5"/>
<keyword evidence="2" id="KW-1185">Reference proteome</keyword>
<comment type="caution">
    <text evidence="1">The sequence shown here is derived from an EMBL/GenBank/DDBJ whole genome shotgun (WGS) entry which is preliminary data.</text>
</comment>
<organism evidence="1 2">
    <name type="scientific">Nonomuraea jabiensis</name>
    <dbReference type="NCBI Taxonomy" id="882448"/>
    <lineage>
        <taxon>Bacteria</taxon>
        <taxon>Bacillati</taxon>
        <taxon>Actinomycetota</taxon>
        <taxon>Actinomycetes</taxon>
        <taxon>Streptosporangiales</taxon>
        <taxon>Streptosporangiaceae</taxon>
        <taxon>Nonomuraea</taxon>
    </lineage>
</organism>
<dbReference type="EMBL" id="JACHMB010000001">
    <property type="protein sequence ID" value="MBB5782251.1"/>
    <property type="molecule type" value="Genomic_DNA"/>
</dbReference>
<sequence>MRRLRGDVVLVLGIEVPDDLLERWLGWFAPPVQPFVIPPDLAASLKLDDDRDRLTPEVRDTFCLYGLGSSALVWLTEAGARRLPAAVRRSQPTPHRWPASIAGRELGAVVTYVEKGRRPSRHRDVAPATWEAIASALPGARHLAGTFPARSGPNCFATVMAACGVEDAQEAWMLREPFEDWLAEHTAKGGRDGEPGTVLVWRSADGAAQHAALTLGDGWALHKPSQGWMSPTKVLTLGELKYSARAAGRRLHRHHLR</sequence>
<accession>A0A7W9GEI5</accession>
<proteinExistence type="predicted"/>
<evidence type="ECO:0000313" key="1">
    <source>
        <dbReference type="EMBL" id="MBB5782251.1"/>
    </source>
</evidence>
<reference evidence="1 2" key="1">
    <citation type="submission" date="2020-08" db="EMBL/GenBank/DDBJ databases">
        <title>Sequencing the genomes of 1000 actinobacteria strains.</title>
        <authorList>
            <person name="Klenk H.-P."/>
        </authorList>
    </citation>
    <scope>NUCLEOTIDE SEQUENCE [LARGE SCALE GENOMIC DNA]</scope>
    <source>
        <strain evidence="1 2">DSM 45507</strain>
    </source>
</reference>
<gene>
    <name evidence="1" type="ORF">HD596_009007</name>
</gene>
<protein>
    <submittedName>
        <fullName evidence="1">Uncharacterized protein</fullName>
    </submittedName>
</protein>